<gene>
    <name evidence="2" type="ORF">ETAA1_23590</name>
</gene>
<keyword evidence="1" id="KW-0732">Signal</keyword>
<proteinExistence type="predicted"/>
<accession>A0A517XSC2</accession>
<organism evidence="2 3">
    <name type="scientific">Urbifossiella limnaea</name>
    <dbReference type="NCBI Taxonomy" id="2528023"/>
    <lineage>
        <taxon>Bacteria</taxon>
        <taxon>Pseudomonadati</taxon>
        <taxon>Planctomycetota</taxon>
        <taxon>Planctomycetia</taxon>
        <taxon>Gemmatales</taxon>
        <taxon>Gemmataceae</taxon>
        <taxon>Urbifossiella</taxon>
    </lineage>
</organism>
<keyword evidence="3" id="KW-1185">Reference proteome</keyword>
<evidence type="ECO:0008006" key="4">
    <source>
        <dbReference type="Google" id="ProtNLM"/>
    </source>
</evidence>
<evidence type="ECO:0000313" key="2">
    <source>
        <dbReference type="EMBL" id="QDU20407.1"/>
    </source>
</evidence>
<sequence precursor="true">MKRMSCAVAAVLALTAAGCGGSSAPAAGDPSKKITWEVFRKMPAEEQSDPYVLNNLDDDARRKLAEAGKKRGR</sequence>
<dbReference type="Proteomes" id="UP000319576">
    <property type="component" value="Chromosome"/>
</dbReference>
<dbReference type="EMBL" id="CP036273">
    <property type="protein sequence ID" value="QDU20407.1"/>
    <property type="molecule type" value="Genomic_DNA"/>
</dbReference>
<dbReference type="RefSeq" id="WP_145237894.1">
    <property type="nucleotide sequence ID" value="NZ_CP036273.1"/>
</dbReference>
<evidence type="ECO:0000313" key="3">
    <source>
        <dbReference type="Proteomes" id="UP000319576"/>
    </source>
</evidence>
<dbReference type="KEGG" id="uli:ETAA1_23590"/>
<evidence type="ECO:0000256" key="1">
    <source>
        <dbReference type="SAM" id="SignalP"/>
    </source>
</evidence>
<dbReference type="OrthoDB" id="10014300at2"/>
<dbReference type="AlphaFoldDB" id="A0A517XSC2"/>
<name>A0A517XSC2_9BACT</name>
<feature type="signal peptide" evidence="1">
    <location>
        <begin position="1"/>
        <end position="26"/>
    </location>
</feature>
<dbReference type="PROSITE" id="PS51257">
    <property type="entry name" value="PROKAR_LIPOPROTEIN"/>
    <property type="match status" value="1"/>
</dbReference>
<protein>
    <recommendedName>
        <fullName evidence="4">Lipoprotein</fullName>
    </recommendedName>
</protein>
<reference evidence="2 3" key="1">
    <citation type="submission" date="2019-02" db="EMBL/GenBank/DDBJ databases">
        <title>Deep-cultivation of Planctomycetes and their phenomic and genomic characterization uncovers novel biology.</title>
        <authorList>
            <person name="Wiegand S."/>
            <person name="Jogler M."/>
            <person name="Boedeker C."/>
            <person name="Pinto D."/>
            <person name="Vollmers J."/>
            <person name="Rivas-Marin E."/>
            <person name="Kohn T."/>
            <person name="Peeters S.H."/>
            <person name="Heuer A."/>
            <person name="Rast P."/>
            <person name="Oberbeckmann S."/>
            <person name="Bunk B."/>
            <person name="Jeske O."/>
            <person name="Meyerdierks A."/>
            <person name="Storesund J.E."/>
            <person name="Kallscheuer N."/>
            <person name="Luecker S."/>
            <person name="Lage O.M."/>
            <person name="Pohl T."/>
            <person name="Merkel B.J."/>
            <person name="Hornburger P."/>
            <person name="Mueller R.-W."/>
            <person name="Bruemmer F."/>
            <person name="Labrenz M."/>
            <person name="Spormann A.M."/>
            <person name="Op den Camp H."/>
            <person name="Overmann J."/>
            <person name="Amann R."/>
            <person name="Jetten M.S.M."/>
            <person name="Mascher T."/>
            <person name="Medema M.H."/>
            <person name="Devos D.P."/>
            <person name="Kaster A.-K."/>
            <person name="Ovreas L."/>
            <person name="Rohde M."/>
            <person name="Galperin M.Y."/>
            <person name="Jogler C."/>
        </authorList>
    </citation>
    <scope>NUCLEOTIDE SEQUENCE [LARGE SCALE GENOMIC DNA]</scope>
    <source>
        <strain evidence="2 3">ETA_A1</strain>
    </source>
</reference>
<feature type="chain" id="PRO_5022223240" description="Lipoprotein" evidence="1">
    <location>
        <begin position="27"/>
        <end position="73"/>
    </location>
</feature>